<evidence type="ECO:0000313" key="3">
    <source>
        <dbReference type="Proteomes" id="UP001233271"/>
    </source>
</evidence>
<dbReference type="EMBL" id="AP028215">
    <property type="protein sequence ID" value="BEI91693.1"/>
    <property type="molecule type" value="Genomic_DNA"/>
</dbReference>
<dbReference type="AlphaFoldDB" id="A0AA48L4B3"/>
<feature type="region of interest" description="Disordered" evidence="1">
    <location>
        <begin position="1"/>
        <end position="22"/>
    </location>
</feature>
<gene>
    <name evidence="2" type="ORF">CcaverHIS019_0405130</name>
</gene>
<name>A0AA48L4B3_9TREE</name>
<dbReference type="RefSeq" id="XP_060456958.1">
    <property type="nucleotide sequence ID" value="XM_060600357.1"/>
</dbReference>
<evidence type="ECO:0000313" key="2">
    <source>
        <dbReference type="EMBL" id="BEI91693.1"/>
    </source>
</evidence>
<dbReference type="Proteomes" id="UP001233271">
    <property type="component" value="Chromosome 4"/>
</dbReference>
<accession>A0AA48L4B3</accession>
<evidence type="ECO:0000256" key="1">
    <source>
        <dbReference type="SAM" id="MobiDB-lite"/>
    </source>
</evidence>
<keyword evidence="3" id="KW-1185">Reference proteome</keyword>
<reference evidence="2" key="1">
    <citation type="journal article" date="2023" name="BMC Genomics">
        <title>Chromosome-level genome assemblies of Cutaneotrichosporon spp. (Trichosporonales, Basidiomycota) reveal imbalanced evolution between nucleotide sequences and chromosome synteny.</title>
        <authorList>
            <person name="Kobayashi Y."/>
            <person name="Kayamori A."/>
            <person name="Aoki K."/>
            <person name="Shiwa Y."/>
            <person name="Matsutani M."/>
            <person name="Fujita N."/>
            <person name="Sugita T."/>
            <person name="Iwasaki W."/>
            <person name="Tanaka N."/>
            <person name="Takashima M."/>
        </authorList>
    </citation>
    <scope>NUCLEOTIDE SEQUENCE</scope>
    <source>
        <strain evidence="2">HIS019</strain>
    </source>
</reference>
<organism evidence="2 3">
    <name type="scientific">Cutaneotrichosporon cavernicola</name>
    <dbReference type="NCBI Taxonomy" id="279322"/>
    <lineage>
        <taxon>Eukaryota</taxon>
        <taxon>Fungi</taxon>
        <taxon>Dikarya</taxon>
        <taxon>Basidiomycota</taxon>
        <taxon>Agaricomycotina</taxon>
        <taxon>Tremellomycetes</taxon>
        <taxon>Trichosporonales</taxon>
        <taxon>Trichosporonaceae</taxon>
        <taxon>Cutaneotrichosporon</taxon>
    </lineage>
</organism>
<dbReference type="GeneID" id="85495563"/>
<dbReference type="KEGG" id="ccac:CcaHIS019_0405130"/>
<proteinExistence type="predicted"/>
<sequence length="97" mass="10676">MFKARSNSTTSVGSTSSTCSTRSTQDMIAHIVAQEPNTIYLWSAGNVRVNGRDLGLDAVGALKLAGAMRCDHRFEFVRIDYLDTEGDEWKASYRVVA</sequence>
<protein>
    <submittedName>
        <fullName evidence="2">Uncharacterized protein</fullName>
    </submittedName>
</protein>